<accession>A0A0K0GFH2</accession>
<dbReference type="Proteomes" id="UP000001740">
    <property type="component" value="Chromosome"/>
</dbReference>
<protein>
    <submittedName>
        <fullName evidence="1">Uncharacterized protein</fullName>
    </submittedName>
</protein>
<gene>
    <name evidence="1" type="ordered locus">PXO_05414</name>
</gene>
<evidence type="ECO:0000313" key="2">
    <source>
        <dbReference type="Proteomes" id="UP000001740"/>
    </source>
</evidence>
<reference evidence="1 2" key="1">
    <citation type="journal article" date="2008" name="BMC Genomics">
        <title>Genome sequence and rapid evolution of the rice pathogen Xanthomonas oryzae pv. oryzae PXO99A.</title>
        <authorList>
            <person name="Salzberg S.L."/>
            <person name="Sommer D.D."/>
            <person name="Schatz M.C."/>
            <person name="Phillippy A.M."/>
            <person name="Rabinowicz P.D."/>
            <person name="Tsuge S."/>
            <person name="Furutani A."/>
            <person name="Ochiai H."/>
            <person name="Delcher A.L."/>
            <person name="Kelley D."/>
            <person name="Madupu R."/>
            <person name="Puiu D."/>
            <person name="Radune D."/>
            <person name="Shumway M."/>
            <person name="Trapnell C."/>
            <person name="Aparna G."/>
            <person name="Jha G."/>
            <person name="Pandey A."/>
            <person name="Patil P.B."/>
            <person name="Ishihara H."/>
            <person name="Meyer D.F."/>
            <person name="Szurek B."/>
            <person name="Verdier V."/>
            <person name="Koebnik R."/>
            <person name="Dow J.M."/>
            <person name="Ryan R.P."/>
            <person name="Hirata H."/>
            <person name="Tsuyumu S."/>
            <person name="Won Lee S."/>
            <person name="Seo Y.S."/>
            <person name="Sriariyanum M."/>
            <person name="Ronald P.C."/>
            <person name="Sonti R.V."/>
            <person name="Van Sluys M.A."/>
            <person name="Leach J.E."/>
            <person name="White F.F."/>
            <person name="Bogdanove A.J."/>
        </authorList>
    </citation>
    <scope>NUCLEOTIDE SEQUENCE [LARGE SCALE GENOMIC DNA]</scope>
    <source>
        <strain evidence="1 2">PXO99A</strain>
    </source>
</reference>
<dbReference type="AlphaFoldDB" id="A0A0K0GFH2"/>
<proteinExistence type="predicted"/>
<name>A0A0K0GFH2_XANOP</name>
<evidence type="ECO:0000313" key="1">
    <source>
        <dbReference type="EMBL" id="ACD56722.1"/>
    </source>
</evidence>
<dbReference type="KEGG" id="xop:PXO_05414"/>
<organism evidence="1 2">
    <name type="scientific">Xanthomonas oryzae pv. oryzae (strain PXO99A)</name>
    <dbReference type="NCBI Taxonomy" id="360094"/>
    <lineage>
        <taxon>Bacteria</taxon>
        <taxon>Pseudomonadati</taxon>
        <taxon>Pseudomonadota</taxon>
        <taxon>Gammaproteobacteria</taxon>
        <taxon>Lysobacterales</taxon>
        <taxon>Lysobacteraceae</taxon>
        <taxon>Xanthomonas</taxon>
    </lineage>
</organism>
<sequence length="39" mass="4194">MSRWEDGMPWTKAANTVMTLHCASALPDSIAGALRCTEA</sequence>
<dbReference type="EMBL" id="CP000967">
    <property type="protein sequence ID" value="ACD56722.1"/>
    <property type="molecule type" value="Genomic_DNA"/>
</dbReference>
<dbReference type="HOGENOM" id="CLU_3319337_0_0_6"/>